<name>A0A964RLC1_9CLOT</name>
<organism evidence="2 3">
    <name type="scientific">Clostridium chromiireducens</name>
    <dbReference type="NCBI Taxonomy" id="225345"/>
    <lineage>
        <taxon>Bacteria</taxon>
        <taxon>Bacillati</taxon>
        <taxon>Bacillota</taxon>
        <taxon>Clostridia</taxon>
        <taxon>Eubacteriales</taxon>
        <taxon>Clostridiaceae</taxon>
        <taxon>Clostridium</taxon>
    </lineage>
</organism>
<keyword evidence="1" id="KW-1133">Transmembrane helix</keyword>
<dbReference type="Proteomes" id="UP000656077">
    <property type="component" value="Unassembled WGS sequence"/>
</dbReference>
<reference evidence="2" key="1">
    <citation type="submission" date="2019-12" db="EMBL/GenBank/DDBJ databases">
        <title>Microbes associate with the intestines of laboratory mice.</title>
        <authorList>
            <person name="Navarre W."/>
            <person name="Wong E."/>
        </authorList>
    </citation>
    <scope>NUCLEOTIDE SEQUENCE</scope>
    <source>
        <strain evidence="2">NM79_F5</strain>
    </source>
</reference>
<evidence type="ECO:0000256" key="1">
    <source>
        <dbReference type="SAM" id="Phobius"/>
    </source>
</evidence>
<gene>
    <name evidence="2" type="ORF">GKZ28_08680</name>
</gene>
<dbReference type="EMBL" id="WSRQ01000010">
    <property type="protein sequence ID" value="MVX63769.1"/>
    <property type="molecule type" value="Genomic_DNA"/>
</dbReference>
<accession>A0A964RLC1</accession>
<evidence type="ECO:0000313" key="2">
    <source>
        <dbReference type="EMBL" id="MVX63769.1"/>
    </source>
</evidence>
<keyword evidence="1" id="KW-0472">Membrane</keyword>
<keyword evidence="1" id="KW-0812">Transmembrane</keyword>
<evidence type="ECO:0000313" key="3">
    <source>
        <dbReference type="Proteomes" id="UP000656077"/>
    </source>
</evidence>
<comment type="caution">
    <text evidence="2">The sequence shown here is derived from an EMBL/GenBank/DDBJ whole genome shotgun (WGS) entry which is preliminary data.</text>
</comment>
<dbReference type="AlphaFoldDB" id="A0A964RLC1"/>
<sequence>MSHPIPRELTGEERIFSIPYLNLHFSKKATVYCLVASVISGLTLKINFYLFLSLFLILNSIAYPISTMRVSKNKFEGGNVPMDIYLFRKFKYSRNKRIYLRRRGK</sequence>
<proteinExistence type="predicted"/>
<protein>
    <submittedName>
        <fullName evidence="2">Uncharacterized protein</fullName>
    </submittedName>
</protein>
<feature type="transmembrane region" description="Helical" evidence="1">
    <location>
        <begin position="46"/>
        <end position="65"/>
    </location>
</feature>
<dbReference type="RefSeq" id="WP_160358862.1">
    <property type="nucleotide sequence ID" value="NZ_WSRQ01000010.1"/>
</dbReference>